<evidence type="ECO:0000313" key="15">
    <source>
        <dbReference type="EMBL" id="CAE0236280.1"/>
    </source>
</evidence>
<dbReference type="AlphaFoldDB" id="A0A7S3FW66"/>
<dbReference type="SUPFAM" id="SSF51419">
    <property type="entry name" value="PLP-binding barrel"/>
    <property type="match status" value="1"/>
</dbReference>
<dbReference type="CDD" id="cd06828">
    <property type="entry name" value="PLPDE_III_DapDC"/>
    <property type="match status" value="1"/>
</dbReference>
<keyword evidence="5" id="KW-0457">Lysine biosynthesis</keyword>
<comment type="function">
    <text evidence="8">Specifically catalyzes the decarboxylation of meso-diaminopimelate (meso-DAP) to L-lysine.</text>
</comment>
<dbReference type="FunFam" id="2.40.37.10:FF:000003">
    <property type="entry name" value="Diaminopimelate decarboxylase"/>
    <property type="match status" value="1"/>
</dbReference>
<dbReference type="InterPro" id="IPR022657">
    <property type="entry name" value="De-COase2_CS"/>
</dbReference>
<feature type="domain" description="Orn/DAP/Arg decarboxylase 2 N-terminal" evidence="14">
    <location>
        <begin position="28"/>
        <end position="274"/>
    </location>
</feature>
<dbReference type="PANTHER" id="PTHR43727">
    <property type="entry name" value="DIAMINOPIMELATE DECARBOXYLASE"/>
    <property type="match status" value="1"/>
</dbReference>
<dbReference type="GO" id="GO:0008836">
    <property type="term" value="F:diaminopimelate decarboxylase activity"/>
    <property type="evidence" value="ECO:0007669"/>
    <property type="project" value="UniProtKB-EC"/>
</dbReference>
<dbReference type="PROSITE" id="PS00878">
    <property type="entry name" value="ODR_DC_2_1"/>
    <property type="match status" value="1"/>
</dbReference>
<evidence type="ECO:0000256" key="9">
    <source>
        <dbReference type="ARBA" id="ARBA00060643"/>
    </source>
</evidence>
<dbReference type="PANTHER" id="PTHR43727:SF2">
    <property type="entry name" value="GROUP IV DECARBOXYLASE"/>
    <property type="match status" value="1"/>
</dbReference>
<gene>
    <name evidence="15" type="ORF">SRAS04492_LOCUS8087</name>
</gene>
<name>A0A7S3FW66_9SPIT</name>
<feature type="active site" description="Proton donor" evidence="12">
    <location>
        <position position="337"/>
    </location>
</feature>
<accession>A0A7S3FW66</accession>
<dbReference type="EMBL" id="HBIA01016207">
    <property type="protein sequence ID" value="CAE0236280.1"/>
    <property type="molecule type" value="Transcribed_RNA"/>
</dbReference>
<dbReference type="InterPro" id="IPR009006">
    <property type="entry name" value="Ala_racemase/Decarboxylase_C"/>
</dbReference>
<evidence type="ECO:0000259" key="14">
    <source>
        <dbReference type="Pfam" id="PF02784"/>
    </source>
</evidence>
<dbReference type="InterPro" id="IPR022643">
    <property type="entry name" value="De-COase2_C"/>
</dbReference>
<dbReference type="SUPFAM" id="SSF50621">
    <property type="entry name" value="Alanine racemase C-terminal domain-like"/>
    <property type="match status" value="1"/>
</dbReference>
<dbReference type="PRINTS" id="PR01179">
    <property type="entry name" value="ODADCRBXLASE"/>
</dbReference>
<organism evidence="15">
    <name type="scientific">Strombidium rassoulzadegani</name>
    <dbReference type="NCBI Taxonomy" id="1082188"/>
    <lineage>
        <taxon>Eukaryota</taxon>
        <taxon>Sar</taxon>
        <taxon>Alveolata</taxon>
        <taxon>Ciliophora</taxon>
        <taxon>Intramacronucleata</taxon>
        <taxon>Spirotrichea</taxon>
        <taxon>Oligotrichia</taxon>
        <taxon>Strombidiidae</taxon>
        <taxon>Strombidium</taxon>
    </lineage>
</organism>
<evidence type="ECO:0000256" key="12">
    <source>
        <dbReference type="PIRSR" id="PIRSR600183-50"/>
    </source>
</evidence>
<reference evidence="15" key="1">
    <citation type="submission" date="2021-01" db="EMBL/GenBank/DDBJ databases">
        <authorList>
            <person name="Corre E."/>
            <person name="Pelletier E."/>
            <person name="Niang G."/>
            <person name="Scheremetjew M."/>
            <person name="Finn R."/>
            <person name="Kale V."/>
            <person name="Holt S."/>
            <person name="Cochrane G."/>
            <person name="Meng A."/>
            <person name="Brown T."/>
            <person name="Cohen L."/>
        </authorList>
    </citation>
    <scope>NUCLEOTIDE SEQUENCE</scope>
    <source>
        <strain evidence="15">Ras09</strain>
    </source>
</reference>
<evidence type="ECO:0000259" key="13">
    <source>
        <dbReference type="Pfam" id="PF00278"/>
    </source>
</evidence>
<sequence length="419" mass="46620">MCDDLRVSDIFAEVSKTYSPFYLMSKTQLERNFEAYREALTGLDSAFIGYAVKANHNLHVMRHLASLGSGAVLVSGNELRTAMLAGFDTEKMIFNGNGKQQEEIDLAVANGVLVNIDSEFDLEHIIAAGKSTRKKARALLRINPDVDPKVHPYVSTGMAGSKFGIQNNKIDEYLQKIRDNAKHVELVGAHCHIGSTIKDTQVFKDAAVKMVEYVEMIRKEGFDLQYLNIGGGLGIDYERTGQKIPTPKDLIDTVRDQIVEAKLKLIIEPGRSLVGNTSIFVSKVIGVKSNGTKNFVVVNGSMSELIRPSLYDTYQHIELAAPSDAEEQVFDVVGPVCESADFLGKERKLPTPKEGECLVVFDAGAYCQAMSSNYNMKLTCPEYWADKDQLMQVRRMPELEEYLSVFDRIENIAINKSNQ</sequence>
<evidence type="ECO:0000256" key="5">
    <source>
        <dbReference type="ARBA" id="ARBA00023154"/>
    </source>
</evidence>
<keyword evidence="2" id="KW-0028">Amino-acid biosynthesis</keyword>
<dbReference type="GO" id="GO:0009507">
    <property type="term" value="C:chloroplast"/>
    <property type="evidence" value="ECO:0007669"/>
    <property type="project" value="TreeGrafter"/>
</dbReference>
<evidence type="ECO:0000256" key="2">
    <source>
        <dbReference type="ARBA" id="ARBA00022605"/>
    </source>
</evidence>
<comment type="pathway">
    <text evidence="9">Amino-acid biosynthesis; L-lysine biosynthesis via DAP pathway; L-lysine from DL-2,6-diaminopimelate: step 1/1.</text>
</comment>
<dbReference type="PROSITE" id="PS00879">
    <property type="entry name" value="ODR_DC_2_2"/>
    <property type="match status" value="1"/>
</dbReference>
<dbReference type="HAMAP" id="MF_02120">
    <property type="entry name" value="LysA"/>
    <property type="match status" value="1"/>
</dbReference>
<dbReference type="NCBIfam" id="TIGR01048">
    <property type="entry name" value="lysA"/>
    <property type="match status" value="1"/>
</dbReference>
<evidence type="ECO:0000256" key="3">
    <source>
        <dbReference type="ARBA" id="ARBA00022793"/>
    </source>
</evidence>
<dbReference type="Pfam" id="PF00278">
    <property type="entry name" value="Orn_DAP_Arg_deC"/>
    <property type="match status" value="1"/>
</dbReference>
<dbReference type="EC" id="4.1.1.20" evidence="11"/>
<dbReference type="FunFam" id="3.20.20.10:FF:000003">
    <property type="entry name" value="Diaminopimelate decarboxylase"/>
    <property type="match status" value="1"/>
</dbReference>
<dbReference type="Gene3D" id="2.40.37.10">
    <property type="entry name" value="Lyase, Ornithine Decarboxylase, Chain A, domain 1"/>
    <property type="match status" value="1"/>
</dbReference>
<evidence type="ECO:0000256" key="11">
    <source>
        <dbReference type="ARBA" id="ARBA00066427"/>
    </source>
</evidence>
<dbReference type="PRINTS" id="PR01181">
    <property type="entry name" value="DAPDCRBXLASE"/>
</dbReference>
<comment type="cofactor">
    <cofactor evidence="1 12">
        <name>pyridoxal 5'-phosphate</name>
        <dbReference type="ChEBI" id="CHEBI:597326"/>
    </cofactor>
</comment>
<dbReference type="Gene3D" id="3.20.20.10">
    <property type="entry name" value="Alanine racemase"/>
    <property type="match status" value="1"/>
</dbReference>
<keyword evidence="4 12" id="KW-0663">Pyridoxal phosphate</keyword>
<dbReference type="Pfam" id="PF02784">
    <property type="entry name" value="Orn_Arg_deC_N"/>
    <property type="match status" value="1"/>
</dbReference>
<feature type="domain" description="Orn/DAP/Arg decarboxylase 2 C-terminal" evidence="13">
    <location>
        <begin position="276"/>
        <end position="364"/>
    </location>
</feature>
<dbReference type="InterPro" id="IPR022644">
    <property type="entry name" value="De-COase2_N"/>
</dbReference>
<dbReference type="InterPro" id="IPR002986">
    <property type="entry name" value="DAP_deCOOHase_LysA"/>
</dbReference>
<evidence type="ECO:0000256" key="10">
    <source>
        <dbReference type="ARBA" id="ARBA00060983"/>
    </source>
</evidence>
<protein>
    <recommendedName>
        <fullName evidence="11">diaminopimelate decarboxylase</fullName>
        <ecNumber evidence="11">4.1.1.20</ecNumber>
    </recommendedName>
</protein>
<dbReference type="InterPro" id="IPR022653">
    <property type="entry name" value="De-COase2_pyr-phos_BS"/>
</dbReference>
<dbReference type="InterPro" id="IPR000183">
    <property type="entry name" value="Orn/DAP/Arg_de-COase"/>
</dbReference>
<evidence type="ECO:0000256" key="6">
    <source>
        <dbReference type="ARBA" id="ARBA00023239"/>
    </source>
</evidence>
<evidence type="ECO:0000256" key="4">
    <source>
        <dbReference type="ARBA" id="ARBA00022898"/>
    </source>
</evidence>
<evidence type="ECO:0000256" key="1">
    <source>
        <dbReference type="ARBA" id="ARBA00001933"/>
    </source>
</evidence>
<dbReference type="InterPro" id="IPR029066">
    <property type="entry name" value="PLP-binding_barrel"/>
</dbReference>
<keyword evidence="3" id="KW-0210">Decarboxylase</keyword>
<keyword evidence="6" id="KW-0456">Lyase</keyword>
<proteinExistence type="inferred from homology"/>
<evidence type="ECO:0000256" key="8">
    <source>
        <dbReference type="ARBA" id="ARBA00053571"/>
    </source>
</evidence>
<dbReference type="GO" id="GO:0009089">
    <property type="term" value="P:lysine biosynthetic process via diaminopimelate"/>
    <property type="evidence" value="ECO:0007669"/>
    <property type="project" value="InterPro"/>
</dbReference>
<evidence type="ECO:0000256" key="7">
    <source>
        <dbReference type="ARBA" id="ARBA00050464"/>
    </source>
</evidence>
<comment type="similarity">
    <text evidence="10">Belongs to the Orn/Lys/Arg decarboxylase class-II family. LysA subfamily.</text>
</comment>
<comment type="catalytic activity">
    <reaction evidence="7">
        <text>meso-2,6-diaminopimelate + H(+) = L-lysine + CO2</text>
        <dbReference type="Rhea" id="RHEA:15101"/>
        <dbReference type="ChEBI" id="CHEBI:15378"/>
        <dbReference type="ChEBI" id="CHEBI:16526"/>
        <dbReference type="ChEBI" id="CHEBI:32551"/>
        <dbReference type="ChEBI" id="CHEBI:57791"/>
        <dbReference type="EC" id="4.1.1.20"/>
    </reaction>
</comment>
<feature type="modified residue" description="N6-(pyridoxal phosphate)lysine" evidence="12">
    <location>
        <position position="53"/>
    </location>
</feature>